<dbReference type="InterPro" id="IPR038765">
    <property type="entry name" value="Papain-like_cys_pep_sf"/>
</dbReference>
<accession>A0ABU9DT93</accession>
<evidence type="ECO:0000256" key="2">
    <source>
        <dbReference type="ARBA" id="ARBA00022443"/>
    </source>
</evidence>
<dbReference type="EMBL" id="JBBPCC010000026">
    <property type="protein sequence ID" value="MEK8132096.1"/>
    <property type="molecule type" value="Genomic_DNA"/>
</dbReference>
<feature type="domain" description="SH3" evidence="8">
    <location>
        <begin position="16"/>
        <end position="94"/>
    </location>
</feature>
<feature type="domain" description="NlpC/P60" evidence="9">
    <location>
        <begin position="259"/>
        <end position="404"/>
    </location>
</feature>
<feature type="signal peptide" evidence="7">
    <location>
        <begin position="1"/>
        <end position="25"/>
    </location>
</feature>
<dbReference type="InterPro" id="IPR000064">
    <property type="entry name" value="NLP_P60_dom"/>
</dbReference>
<evidence type="ECO:0000256" key="5">
    <source>
        <dbReference type="ARBA" id="ARBA00022807"/>
    </source>
</evidence>
<evidence type="ECO:0000256" key="1">
    <source>
        <dbReference type="ARBA" id="ARBA00007074"/>
    </source>
</evidence>
<keyword evidence="4" id="KW-0378">Hydrolase</keyword>
<keyword evidence="2" id="KW-0728">SH3 domain</keyword>
<evidence type="ECO:0000256" key="7">
    <source>
        <dbReference type="SAM" id="SignalP"/>
    </source>
</evidence>
<dbReference type="Proteomes" id="UP001469365">
    <property type="component" value="Unassembled WGS sequence"/>
</dbReference>
<evidence type="ECO:0000313" key="11">
    <source>
        <dbReference type="Proteomes" id="UP001469365"/>
    </source>
</evidence>
<dbReference type="InterPro" id="IPR051202">
    <property type="entry name" value="Peptidase_C40"/>
</dbReference>
<sequence length="404" mass="44524">MKKKLLAIMLSAVVSATAIPFQALAFYTEAAKIKVVQGVNFRNQPSTDSQKIRLLKAGELLDLISIPNSSWLYARDASGQAGYVSSSSTYVQNVQVQVPAAPNAKIISSVSFRTGPSTGSSRIRYLKEGEKVLILEKVNSFWYRVMDAHDAIGYVSTDSQYIEPSDVQSPPTQEEPEEEHFQSPPNATVVKSVSFRTAPGTDASRIRYLSAGEKVAVLNKYNEYWYSVEDRNGVVGYVSTSSAYISTTFVEPYKQLDPTIAAEKVIQAGMRYLGTPYEFGSSRYDTSTFDCSDFVRQAFIDGIQQQLPGDSRTQASYVKSVGKTSTDWRKLKRGDLLFFMSYKGSKAADYTGIDKSKAAVTHVGIYLGNGQVLHTYSVESGGVRIDSIEGNAWEYRLLFGGSTH</sequence>
<dbReference type="PANTHER" id="PTHR47053">
    <property type="entry name" value="MUREIN DD-ENDOPEPTIDASE MEPH-RELATED"/>
    <property type="match status" value="1"/>
</dbReference>
<feature type="chain" id="PRO_5047024752" evidence="7">
    <location>
        <begin position="26"/>
        <end position="404"/>
    </location>
</feature>
<comment type="caution">
    <text evidence="10">The sequence shown here is derived from an EMBL/GenBank/DDBJ whole genome shotgun (WGS) entry which is preliminary data.</text>
</comment>
<dbReference type="Gene3D" id="2.30.30.40">
    <property type="entry name" value="SH3 Domains"/>
    <property type="match status" value="3"/>
</dbReference>
<evidence type="ECO:0000259" key="8">
    <source>
        <dbReference type="PROSITE" id="PS50002"/>
    </source>
</evidence>
<dbReference type="InterPro" id="IPR001452">
    <property type="entry name" value="SH3_domain"/>
</dbReference>
<dbReference type="SMART" id="SM00287">
    <property type="entry name" value="SH3b"/>
    <property type="match status" value="3"/>
</dbReference>
<dbReference type="InterPro" id="IPR003646">
    <property type="entry name" value="SH3-like_bac-type"/>
</dbReference>
<evidence type="ECO:0000256" key="6">
    <source>
        <dbReference type="SAM" id="MobiDB-lite"/>
    </source>
</evidence>
<keyword evidence="7" id="KW-0732">Signal</keyword>
<keyword evidence="5" id="KW-0788">Thiol protease</keyword>
<dbReference type="Pfam" id="PF00877">
    <property type="entry name" value="NLPC_P60"/>
    <property type="match status" value="1"/>
</dbReference>
<comment type="similarity">
    <text evidence="1">Belongs to the peptidase C40 family.</text>
</comment>
<gene>
    <name evidence="10" type="ORF">WMW72_29785</name>
</gene>
<dbReference type="Gene3D" id="3.90.1720.10">
    <property type="entry name" value="endopeptidase domain like (from Nostoc punctiforme)"/>
    <property type="match status" value="1"/>
</dbReference>
<keyword evidence="3" id="KW-0645">Protease</keyword>
<dbReference type="PROSITE" id="PS50002">
    <property type="entry name" value="SH3"/>
    <property type="match status" value="1"/>
</dbReference>
<organism evidence="10 11">
    <name type="scientific">Paenibacillus filicis</name>
    <dbReference type="NCBI Taxonomy" id="669464"/>
    <lineage>
        <taxon>Bacteria</taxon>
        <taxon>Bacillati</taxon>
        <taxon>Bacillota</taxon>
        <taxon>Bacilli</taxon>
        <taxon>Bacillales</taxon>
        <taxon>Paenibacillaceae</taxon>
        <taxon>Paenibacillus</taxon>
    </lineage>
</organism>
<keyword evidence="11" id="KW-1185">Reference proteome</keyword>
<evidence type="ECO:0000256" key="4">
    <source>
        <dbReference type="ARBA" id="ARBA00022801"/>
    </source>
</evidence>
<protein>
    <submittedName>
        <fullName evidence="10">SH3 domain-containing C40 family peptidase</fullName>
    </submittedName>
</protein>
<dbReference type="PROSITE" id="PS51935">
    <property type="entry name" value="NLPC_P60"/>
    <property type="match status" value="1"/>
</dbReference>
<dbReference type="PANTHER" id="PTHR47053:SF1">
    <property type="entry name" value="MUREIN DD-ENDOPEPTIDASE MEPH-RELATED"/>
    <property type="match status" value="1"/>
</dbReference>
<reference evidence="10 11" key="1">
    <citation type="submission" date="2024-04" db="EMBL/GenBank/DDBJ databases">
        <title>draft genome sequnece of Paenibacillus filicis.</title>
        <authorList>
            <person name="Kim D.-U."/>
        </authorList>
    </citation>
    <scope>NUCLEOTIDE SEQUENCE [LARGE SCALE GENOMIC DNA]</scope>
    <source>
        <strain evidence="10 11">KACC14197</strain>
    </source>
</reference>
<dbReference type="Pfam" id="PF08239">
    <property type="entry name" value="SH3_3"/>
    <property type="match status" value="2"/>
</dbReference>
<feature type="region of interest" description="Disordered" evidence="6">
    <location>
        <begin position="162"/>
        <end position="185"/>
    </location>
</feature>
<dbReference type="RefSeq" id="WP_341419218.1">
    <property type="nucleotide sequence ID" value="NZ_JBBPCC010000026.1"/>
</dbReference>
<evidence type="ECO:0000259" key="9">
    <source>
        <dbReference type="PROSITE" id="PS51935"/>
    </source>
</evidence>
<evidence type="ECO:0000256" key="3">
    <source>
        <dbReference type="ARBA" id="ARBA00022670"/>
    </source>
</evidence>
<proteinExistence type="inferred from homology"/>
<name>A0ABU9DT93_9BACL</name>
<evidence type="ECO:0000313" key="10">
    <source>
        <dbReference type="EMBL" id="MEK8132096.1"/>
    </source>
</evidence>
<dbReference type="SUPFAM" id="SSF54001">
    <property type="entry name" value="Cysteine proteinases"/>
    <property type="match status" value="1"/>
</dbReference>